<dbReference type="GO" id="GO:0009941">
    <property type="term" value="C:chloroplast envelope"/>
    <property type="evidence" value="ECO:0007669"/>
    <property type="project" value="TreeGrafter"/>
</dbReference>
<dbReference type="PANTHER" id="PTHR12770:SF22">
    <property type="entry name" value="PROTEIN ROOT UVB SENSITIVE 1, CHLOROPLASTIC"/>
    <property type="match status" value="1"/>
</dbReference>
<feature type="domain" description="JmjC" evidence="4">
    <location>
        <begin position="845"/>
        <end position="1038"/>
    </location>
</feature>
<feature type="compositionally biased region" description="Pro residues" evidence="3">
    <location>
        <begin position="8"/>
        <end position="20"/>
    </location>
</feature>
<dbReference type="InterPro" id="IPR054549">
    <property type="entry name" value="UVB_sens_RUS_dom"/>
</dbReference>
<proteinExistence type="inferred from homology"/>
<sequence>MGCLCRPFSPPHFPSPPPPTTTLLLSLRPNSTMFSSSAPDHRDRRSSLSLHSNITPKRHFSSTSSFLINPNLSLYPLLPLSPLPYGGAGNNNNNNHGGGGSGGGDWSNSFDPDEWPRKDSTDVLIFLCSRAFANDDATISSSHKHLFFFFVSLLGSFGYFQLASAQARTSTTAADEKEQVSFVWEVKGGKWIKLIADYFNDAFVVSNGKNSSSLSSIGGNDAEQSFAFRVGSDLWMQCRNLCVRLMLPEGFPHSVTSDYLEYSLWRGVQGVAAQISGVLATQSLLYAVGLGKGAIPTAAAVNWVLKDGIGYLSKILLSKYGRHFDVNPKGWRLFADLLENAAYGMEIVTPAFPHLFVLIGAAAGAGRSAAALIQAATRSCFYAGFAAQRNFAEVIAKGEAQGMVSKSIGIMLGIALANCIQSSTPLALASFGLVFSEYLLSGLVPSIKEVNDEEPLFPAVPILNVNPARKAQLEVLSAEAMDAAANIEGRLQLGSKLSDVVKSEDDALALFDLFRDEGYILTEHEQRFCVILKESSLPQDMLKSLFHVSYLYWLEKNAGIKTRSMVDDCRPGGKLQISLEYIQREFNHVKNDGQLAGWATDGLIARPLPNRIRPDNLRIHSIAKALAFTDSSKGGVRNWLESEAEKEKKRKEEEEEEEEEGLEGPNKWGWRRGRGAEARQSRRAATAGDEATNSDDPRRQRNKASRTVVMVADTMKEEIEKLWEEVRDLSLGTTTAGVERLHSPPTPLQFLRHFVSPNKPCLISNATLHWPATTLWSSSDAHLLRSLSSATVSLHLTPTGRADSLSPHPSIPSSLCFASASISSMPFPLALQSIYSSDLDSNFVAYAQQQNDCFRSEYSALAEDCESHIPWATEALGCFPEAVNLWIGNHLSETSFHKDHYENLYAVVTGEKHFLLLPPTDVHRMYIRNYPAAHYSYHKDTGEFKLELEDPVRYVPWCSVDPYPSPENKEREMSKFPLYFDGPKPFEVTVKAGEILYLPSMWFHHVRQSPDSRGRTIAVNYWYDMQFDIKYAYFNFLQSIPHPSSHGLTPHEMGFVRSSSDTSICYSGDEPDINAMERVKCD</sequence>
<gene>
    <name evidence="5" type="ORF">HYC85_027176</name>
</gene>
<dbReference type="Pfam" id="PF24160">
    <property type="entry name" value="UVB_sens_C"/>
    <property type="match status" value="1"/>
</dbReference>
<protein>
    <recommendedName>
        <fullName evidence="4">JmjC domain-containing protein</fullName>
    </recommendedName>
</protein>
<dbReference type="Pfam" id="PF13621">
    <property type="entry name" value="Cupin_8"/>
    <property type="match status" value="1"/>
</dbReference>
<dbReference type="Gene3D" id="2.60.120.10">
    <property type="entry name" value="Jelly Rolls"/>
    <property type="match status" value="1"/>
</dbReference>
<dbReference type="EMBL" id="JACBKZ010000013">
    <property type="protein sequence ID" value="KAF5936047.1"/>
    <property type="molecule type" value="Genomic_DNA"/>
</dbReference>
<dbReference type="InterPro" id="IPR014710">
    <property type="entry name" value="RmlC-like_jellyroll"/>
</dbReference>
<evidence type="ECO:0000259" key="4">
    <source>
        <dbReference type="PROSITE" id="PS51184"/>
    </source>
</evidence>
<dbReference type="GO" id="GO:0032502">
    <property type="term" value="P:developmental process"/>
    <property type="evidence" value="ECO:0007669"/>
    <property type="project" value="TreeGrafter"/>
</dbReference>
<keyword evidence="6" id="KW-1185">Reference proteome</keyword>
<dbReference type="SMART" id="SM00558">
    <property type="entry name" value="JmjC"/>
    <property type="match status" value="1"/>
</dbReference>
<feature type="compositionally biased region" description="Basic and acidic residues" evidence="3">
    <location>
        <begin position="643"/>
        <end position="652"/>
    </location>
</feature>
<dbReference type="GO" id="GO:0010224">
    <property type="term" value="P:response to UV-B"/>
    <property type="evidence" value="ECO:0007669"/>
    <property type="project" value="TreeGrafter"/>
</dbReference>
<feature type="region of interest" description="Disordered" evidence="3">
    <location>
        <begin position="31"/>
        <end position="50"/>
    </location>
</feature>
<comment type="similarity">
    <text evidence="2">Belongs to the RUS1 family.</text>
</comment>
<feature type="region of interest" description="Disordered" evidence="3">
    <location>
        <begin position="89"/>
        <end position="112"/>
    </location>
</feature>
<dbReference type="SUPFAM" id="SSF51197">
    <property type="entry name" value="Clavaminate synthase-like"/>
    <property type="match status" value="1"/>
</dbReference>
<dbReference type="InterPro" id="IPR003347">
    <property type="entry name" value="JmjC_dom"/>
</dbReference>
<dbReference type="InterPro" id="IPR055412">
    <property type="entry name" value="UVB_sens_C"/>
</dbReference>
<comment type="similarity">
    <text evidence="1">Belongs to the JARID1 histone demethylase family.</text>
</comment>
<organism evidence="5 6">
    <name type="scientific">Camellia sinensis</name>
    <name type="common">Tea plant</name>
    <name type="synonym">Thea sinensis</name>
    <dbReference type="NCBI Taxonomy" id="4442"/>
    <lineage>
        <taxon>Eukaryota</taxon>
        <taxon>Viridiplantae</taxon>
        <taxon>Streptophyta</taxon>
        <taxon>Embryophyta</taxon>
        <taxon>Tracheophyta</taxon>
        <taxon>Spermatophyta</taxon>
        <taxon>Magnoliopsida</taxon>
        <taxon>eudicotyledons</taxon>
        <taxon>Gunneridae</taxon>
        <taxon>Pentapetalae</taxon>
        <taxon>asterids</taxon>
        <taxon>Ericales</taxon>
        <taxon>Theaceae</taxon>
        <taxon>Camellia</taxon>
    </lineage>
</organism>
<reference evidence="6" key="1">
    <citation type="journal article" date="2020" name="Nat. Commun.">
        <title>Genome assembly of wild tea tree DASZ reveals pedigree and selection history of tea varieties.</title>
        <authorList>
            <person name="Zhang W."/>
            <person name="Zhang Y."/>
            <person name="Qiu H."/>
            <person name="Guo Y."/>
            <person name="Wan H."/>
            <person name="Zhang X."/>
            <person name="Scossa F."/>
            <person name="Alseekh S."/>
            <person name="Zhang Q."/>
            <person name="Wang P."/>
            <person name="Xu L."/>
            <person name="Schmidt M.H."/>
            <person name="Jia X."/>
            <person name="Li D."/>
            <person name="Zhu A."/>
            <person name="Guo F."/>
            <person name="Chen W."/>
            <person name="Ni D."/>
            <person name="Usadel B."/>
            <person name="Fernie A.R."/>
            <person name="Wen W."/>
        </authorList>
    </citation>
    <scope>NUCLEOTIDE SEQUENCE [LARGE SCALE GENOMIC DNA]</scope>
    <source>
        <strain evidence="6">cv. G240</strain>
    </source>
</reference>
<name>A0A7J7G636_CAMSI</name>
<feature type="compositionally biased region" description="Acidic residues" evidence="3">
    <location>
        <begin position="653"/>
        <end position="662"/>
    </location>
</feature>
<dbReference type="Proteomes" id="UP000593564">
    <property type="component" value="Unassembled WGS sequence"/>
</dbReference>
<dbReference type="AlphaFoldDB" id="A0A7J7G636"/>
<feature type="compositionally biased region" description="Gly residues" evidence="3">
    <location>
        <begin position="96"/>
        <end position="105"/>
    </location>
</feature>
<dbReference type="PANTHER" id="PTHR12770">
    <property type="entry name" value="RUS1 FAMILY PROTEIN C16ORF58"/>
    <property type="match status" value="1"/>
</dbReference>
<evidence type="ECO:0000313" key="6">
    <source>
        <dbReference type="Proteomes" id="UP000593564"/>
    </source>
</evidence>
<comment type="caution">
    <text evidence="5">The sequence shown here is derived from an EMBL/GenBank/DDBJ whole genome shotgun (WGS) entry which is preliminary data.</text>
</comment>
<dbReference type="InterPro" id="IPR006968">
    <property type="entry name" value="RUS_fam"/>
</dbReference>
<evidence type="ECO:0000256" key="2">
    <source>
        <dbReference type="ARBA" id="ARBA00007558"/>
    </source>
</evidence>
<dbReference type="PROSITE" id="PS51184">
    <property type="entry name" value="JMJC"/>
    <property type="match status" value="1"/>
</dbReference>
<evidence type="ECO:0000256" key="3">
    <source>
        <dbReference type="SAM" id="MobiDB-lite"/>
    </source>
</evidence>
<evidence type="ECO:0000256" key="1">
    <source>
        <dbReference type="ARBA" id="ARBA00006801"/>
    </source>
</evidence>
<feature type="region of interest" description="Disordered" evidence="3">
    <location>
        <begin position="1"/>
        <end position="21"/>
    </location>
</feature>
<evidence type="ECO:0000313" key="5">
    <source>
        <dbReference type="EMBL" id="KAF5936047.1"/>
    </source>
</evidence>
<dbReference type="FunFam" id="2.60.120.10:FF:000147">
    <property type="entry name" value="2-oxoglutarate (2OG) and Fe(II)-dependent oxygenase superfamily protein"/>
    <property type="match status" value="1"/>
</dbReference>
<feature type="region of interest" description="Disordered" evidence="3">
    <location>
        <begin position="640"/>
        <end position="707"/>
    </location>
</feature>
<reference evidence="5 6" key="2">
    <citation type="submission" date="2020-07" db="EMBL/GenBank/DDBJ databases">
        <title>Genome assembly of wild tea tree DASZ reveals pedigree and selection history of tea varieties.</title>
        <authorList>
            <person name="Zhang W."/>
        </authorList>
    </citation>
    <scope>NUCLEOTIDE SEQUENCE [LARGE SCALE GENOMIC DNA]</scope>
    <source>
        <strain evidence="6">cv. G240</strain>
        <tissue evidence="5">Leaf</tissue>
    </source>
</reference>
<dbReference type="Pfam" id="PF04884">
    <property type="entry name" value="UVB_sens_prot"/>
    <property type="match status" value="1"/>
</dbReference>
<dbReference type="InterPro" id="IPR041667">
    <property type="entry name" value="Cupin_8"/>
</dbReference>
<accession>A0A7J7G636</accession>